<name>A0A1M4VTI8_9GAMM</name>
<dbReference type="GO" id="GO:0030572">
    <property type="term" value="F:phosphatidyltransferase activity"/>
    <property type="evidence" value="ECO:0007669"/>
    <property type="project" value="UniProtKB-ARBA"/>
</dbReference>
<dbReference type="SUPFAM" id="SSF56024">
    <property type="entry name" value="Phospholipase D/nuclease"/>
    <property type="match status" value="2"/>
</dbReference>
<dbReference type="STRING" id="494016.SAMN04487965_0509"/>
<accession>A0A1M4VTI8</accession>
<dbReference type="SMART" id="SM00155">
    <property type="entry name" value="PLDc"/>
    <property type="match status" value="2"/>
</dbReference>
<evidence type="ECO:0000259" key="1">
    <source>
        <dbReference type="PROSITE" id="PS50035"/>
    </source>
</evidence>
<dbReference type="PROSITE" id="PS50035">
    <property type="entry name" value="PLD"/>
    <property type="match status" value="2"/>
</dbReference>
<dbReference type="InterPro" id="IPR001736">
    <property type="entry name" value="PLipase_D/transphosphatidylase"/>
</dbReference>
<dbReference type="GO" id="GO:0032049">
    <property type="term" value="P:cardiolipin biosynthetic process"/>
    <property type="evidence" value="ECO:0007669"/>
    <property type="project" value="UniProtKB-ARBA"/>
</dbReference>
<dbReference type="OrthoDB" id="9814092at2"/>
<sequence length="497" mass="55263">MNQPATDRSKSSALPPAVATRLAKAFGSAANGHHAARSGFHLLHENLSALAGRAVLIDESAVSVDLQYYIYRDDTSGRILTQKLLDAADRGVRIRLLADDLGTRLNNPWITALDSHPAIEVRIFNPIGGHSGVRRRLDQLLSFGRINHRMHNKLFIADGIAMITGGRNLADGYFTSADIEFIDVDALAIGAVVSDATKTFDEYWNSALAVSVCNLITTEGATHTLPELRAHLRRKNREEQDSEFFRAVEESALASDLAAGKVPFHWGPATLYADPPAKAIDRESLPVSEFPGYRLKQVVQKTQKRLQISNAYLIPGEPGMHLFTELRERGVQVDALTNGLSSTDTALAHGAYSRYRKPLLRAGVRLWELQANAVREHRMRWFSGSTQSTLHAKTFVLDSGRGFVGSINLDSRSMILNTEIGVLIENDEINEQLHQLFREWTAPSMAWRVELDEAGQLTWRGEDEGGNTLEEHKDPDSTTWQRFLTWVLSKLPVESQI</sequence>
<reference evidence="3" key="1">
    <citation type="submission" date="2016-11" db="EMBL/GenBank/DDBJ databases">
        <authorList>
            <person name="Varghese N."/>
            <person name="Submissions S."/>
        </authorList>
    </citation>
    <scope>NUCLEOTIDE SEQUENCE [LARGE SCALE GENOMIC DNA]</scope>
    <source>
        <strain evidence="3">CGMCC 1.7063</strain>
    </source>
</reference>
<feature type="domain" description="PLD phosphodiesterase" evidence="1">
    <location>
        <begin position="386"/>
        <end position="413"/>
    </location>
</feature>
<evidence type="ECO:0000313" key="2">
    <source>
        <dbReference type="EMBL" id="SHE72177.1"/>
    </source>
</evidence>
<dbReference type="CDD" id="cd09111">
    <property type="entry name" value="PLDc_ymdC_like_1"/>
    <property type="match status" value="1"/>
</dbReference>
<organism evidence="2 3">
    <name type="scientific">Microbulbifer donghaiensis</name>
    <dbReference type="NCBI Taxonomy" id="494016"/>
    <lineage>
        <taxon>Bacteria</taxon>
        <taxon>Pseudomonadati</taxon>
        <taxon>Pseudomonadota</taxon>
        <taxon>Gammaproteobacteria</taxon>
        <taxon>Cellvibrionales</taxon>
        <taxon>Microbulbiferaceae</taxon>
        <taxon>Microbulbifer</taxon>
    </lineage>
</organism>
<keyword evidence="3" id="KW-1185">Reference proteome</keyword>
<dbReference type="PANTHER" id="PTHR21248:SF12">
    <property type="entry name" value="CARDIOLIPIN SYNTHASE C"/>
    <property type="match status" value="1"/>
</dbReference>
<dbReference type="Pfam" id="PF13091">
    <property type="entry name" value="PLDc_2"/>
    <property type="match status" value="2"/>
</dbReference>
<feature type="domain" description="PLD phosphodiesterase" evidence="1">
    <location>
        <begin position="146"/>
        <end position="173"/>
    </location>
</feature>
<dbReference type="RefSeq" id="WP_073271127.1">
    <property type="nucleotide sequence ID" value="NZ_FQVA01000001.1"/>
</dbReference>
<evidence type="ECO:0000313" key="3">
    <source>
        <dbReference type="Proteomes" id="UP000184170"/>
    </source>
</evidence>
<protein>
    <submittedName>
        <fullName evidence="2">Phosphatidylserine/phosphatidylglycerophosphate/cardiolipin synthase</fullName>
    </submittedName>
</protein>
<dbReference type="Gene3D" id="3.30.870.10">
    <property type="entry name" value="Endonuclease Chain A"/>
    <property type="match status" value="2"/>
</dbReference>
<dbReference type="PANTHER" id="PTHR21248">
    <property type="entry name" value="CARDIOLIPIN SYNTHASE"/>
    <property type="match status" value="1"/>
</dbReference>
<dbReference type="EMBL" id="FQVA01000001">
    <property type="protein sequence ID" value="SHE72177.1"/>
    <property type="molecule type" value="Genomic_DNA"/>
</dbReference>
<dbReference type="Proteomes" id="UP000184170">
    <property type="component" value="Unassembled WGS sequence"/>
</dbReference>
<dbReference type="CDD" id="cd09113">
    <property type="entry name" value="PLDc_ymdC_like_2"/>
    <property type="match status" value="1"/>
</dbReference>
<dbReference type="AlphaFoldDB" id="A0A1M4VTI8"/>
<dbReference type="InterPro" id="IPR025202">
    <property type="entry name" value="PLD-like_dom"/>
</dbReference>
<gene>
    <name evidence="2" type="ORF">SAMN04487965_0509</name>
</gene>
<proteinExistence type="predicted"/>